<reference evidence="2" key="1">
    <citation type="journal article" date="2019" name="Int. J. Syst. Evol. Microbiol.">
        <title>The Global Catalogue of Microorganisms (GCM) 10K type strain sequencing project: providing services to taxonomists for standard genome sequencing and annotation.</title>
        <authorList>
            <consortium name="The Broad Institute Genomics Platform"/>
            <consortium name="The Broad Institute Genome Sequencing Center for Infectious Disease"/>
            <person name="Wu L."/>
            <person name="Ma J."/>
        </authorList>
    </citation>
    <scope>NUCLEOTIDE SEQUENCE [LARGE SCALE GENOMIC DNA]</scope>
    <source>
        <strain evidence="2">CCUG 55608</strain>
    </source>
</reference>
<organism evidence="1 2">
    <name type="scientific">Larkinella insperata</name>
    <dbReference type="NCBI Taxonomy" id="332158"/>
    <lineage>
        <taxon>Bacteria</taxon>
        <taxon>Pseudomonadati</taxon>
        <taxon>Bacteroidota</taxon>
        <taxon>Cytophagia</taxon>
        <taxon>Cytophagales</taxon>
        <taxon>Spirosomataceae</taxon>
        <taxon>Larkinella</taxon>
    </lineage>
</organism>
<evidence type="ECO:0000313" key="1">
    <source>
        <dbReference type="EMBL" id="MFD1142886.1"/>
    </source>
</evidence>
<dbReference type="Gene3D" id="2.170.15.10">
    <property type="entry name" value="Proaerolysin, chain A, domain 3"/>
    <property type="match status" value="1"/>
</dbReference>
<gene>
    <name evidence="1" type="ORF">ACFQ4C_17300</name>
</gene>
<sequence length="215" mass="24306">MLHQFTKVGLANLFGLGLSVAIFFSCSKPAKVEPEVVVPPAEYELKDVRYFLEAGDRLDTVIVQLKGVSLQNPTPTLTTQPFEGQYDELVKTSRFEVDRSTLPQDVKLDKIEVRVPERWYPDDTYGYFSEPFSLSSGEQQKPYGVYKKEVMDIKIPPKSKIVIDRQIDAHHLNCSFTGIIVNKTTGQRYSLKGKWIGILSYNNLSVSLNQSALPE</sequence>
<protein>
    <submittedName>
        <fullName evidence="1">Uncharacterized protein</fullName>
    </submittedName>
</protein>
<dbReference type="Proteomes" id="UP001597116">
    <property type="component" value="Unassembled WGS sequence"/>
</dbReference>
<name>A0ABW3QB98_9BACT</name>
<accession>A0ABW3QB98</accession>
<dbReference type="PROSITE" id="PS51257">
    <property type="entry name" value="PROKAR_LIPOPROTEIN"/>
    <property type="match status" value="1"/>
</dbReference>
<dbReference type="EMBL" id="JBHTLP010000011">
    <property type="protein sequence ID" value="MFD1142886.1"/>
    <property type="molecule type" value="Genomic_DNA"/>
</dbReference>
<keyword evidence="2" id="KW-1185">Reference proteome</keyword>
<proteinExistence type="predicted"/>
<dbReference type="RefSeq" id="WP_265990685.1">
    <property type="nucleotide sequence ID" value="NZ_CP110973.1"/>
</dbReference>
<evidence type="ECO:0000313" key="2">
    <source>
        <dbReference type="Proteomes" id="UP001597116"/>
    </source>
</evidence>
<comment type="caution">
    <text evidence="1">The sequence shown here is derived from an EMBL/GenBank/DDBJ whole genome shotgun (WGS) entry which is preliminary data.</text>
</comment>